<dbReference type="EMBL" id="JAUIZM010000010">
    <property type="protein sequence ID" value="KAK1361537.1"/>
    <property type="molecule type" value="Genomic_DNA"/>
</dbReference>
<keyword evidence="5" id="KW-0732">Signal</keyword>
<feature type="chain" id="PRO_5042211040" evidence="5">
    <location>
        <begin position="21"/>
        <end position="125"/>
    </location>
</feature>
<feature type="signal peptide" evidence="5">
    <location>
        <begin position="1"/>
        <end position="20"/>
    </location>
</feature>
<sequence>MARAMVLLCSLLLLLGTTHGMGVNWGTQAAQNVDPSIVVQMLKDNNIKKVKLFDSDHWTVKFFAGSGIEVMLGIPNNQLRDLGDQDTAEDWVKQNVSKHIYDGGVDIKKTPKTTPCCRNLIKLAN</sequence>
<evidence type="ECO:0000256" key="3">
    <source>
        <dbReference type="ARBA" id="ARBA00023295"/>
    </source>
</evidence>
<dbReference type="InterPro" id="IPR017853">
    <property type="entry name" value="GH"/>
</dbReference>
<comment type="caution">
    <text evidence="6">The sequence shown here is derived from an EMBL/GenBank/DDBJ whole genome shotgun (WGS) entry which is preliminary data.</text>
</comment>
<reference evidence="6" key="2">
    <citation type="submission" date="2023-05" db="EMBL/GenBank/DDBJ databases">
        <authorList>
            <person name="Schelkunov M.I."/>
        </authorList>
    </citation>
    <scope>NUCLEOTIDE SEQUENCE</scope>
    <source>
        <strain evidence="6">Hsosn_3</strain>
        <tissue evidence="6">Leaf</tissue>
    </source>
</reference>
<evidence type="ECO:0000313" key="6">
    <source>
        <dbReference type="EMBL" id="KAK1361537.1"/>
    </source>
</evidence>
<dbReference type="InterPro" id="IPR044965">
    <property type="entry name" value="Glyco_hydro_17_plant"/>
</dbReference>
<evidence type="ECO:0000256" key="2">
    <source>
        <dbReference type="ARBA" id="ARBA00022801"/>
    </source>
</evidence>
<dbReference type="Pfam" id="PF00332">
    <property type="entry name" value="Glyco_hydro_17"/>
    <property type="match status" value="1"/>
</dbReference>
<evidence type="ECO:0000313" key="7">
    <source>
        <dbReference type="Proteomes" id="UP001237642"/>
    </source>
</evidence>
<dbReference type="GO" id="GO:0005975">
    <property type="term" value="P:carbohydrate metabolic process"/>
    <property type="evidence" value="ECO:0007669"/>
    <property type="project" value="InterPro"/>
</dbReference>
<dbReference type="InterPro" id="IPR000490">
    <property type="entry name" value="Glyco_hydro_17"/>
</dbReference>
<gene>
    <name evidence="6" type="ORF">POM88_046011</name>
</gene>
<dbReference type="SUPFAM" id="SSF51445">
    <property type="entry name" value="(Trans)glycosidases"/>
    <property type="match status" value="1"/>
</dbReference>
<keyword evidence="2" id="KW-0378">Hydrolase</keyword>
<organism evidence="6 7">
    <name type="scientific">Heracleum sosnowskyi</name>
    <dbReference type="NCBI Taxonomy" id="360622"/>
    <lineage>
        <taxon>Eukaryota</taxon>
        <taxon>Viridiplantae</taxon>
        <taxon>Streptophyta</taxon>
        <taxon>Embryophyta</taxon>
        <taxon>Tracheophyta</taxon>
        <taxon>Spermatophyta</taxon>
        <taxon>Magnoliopsida</taxon>
        <taxon>eudicotyledons</taxon>
        <taxon>Gunneridae</taxon>
        <taxon>Pentapetalae</taxon>
        <taxon>asterids</taxon>
        <taxon>campanulids</taxon>
        <taxon>Apiales</taxon>
        <taxon>Apiaceae</taxon>
        <taxon>Apioideae</taxon>
        <taxon>apioid superclade</taxon>
        <taxon>Tordylieae</taxon>
        <taxon>Tordyliinae</taxon>
        <taxon>Heracleum</taxon>
    </lineage>
</organism>
<evidence type="ECO:0000256" key="1">
    <source>
        <dbReference type="ARBA" id="ARBA00008773"/>
    </source>
</evidence>
<comment type="similarity">
    <text evidence="1 4">Belongs to the glycosyl hydrolase 17 family.</text>
</comment>
<name>A0AAD8H5J3_9APIA</name>
<keyword evidence="3" id="KW-0326">Glycosidase</keyword>
<keyword evidence="7" id="KW-1185">Reference proteome</keyword>
<protein>
    <submittedName>
        <fullName evidence="6">Glucan endo-1,3-beta-D-glucosidase</fullName>
    </submittedName>
</protein>
<dbReference type="GO" id="GO:0004553">
    <property type="term" value="F:hydrolase activity, hydrolyzing O-glycosyl compounds"/>
    <property type="evidence" value="ECO:0007669"/>
    <property type="project" value="InterPro"/>
</dbReference>
<reference evidence="6" key="1">
    <citation type="submission" date="2023-02" db="EMBL/GenBank/DDBJ databases">
        <title>Genome of toxic invasive species Heracleum sosnowskyi carries increased number of genes despite the absence of recent whole-genome duplications.</title>
        <authorList>
            <person name="Schelkunov M."/>
            <person name="Shtratnikova V."/>
            <person name="Makarenko M."/>
            <person name="Klepikova A."/>
            <person name="Omelchenko D."/>
            <person name="Novikova G."/>
            <person name="Obukhova E."/>
            <person name="Bogdanov V."/>
            <person name="Penin A."/>
            <person name="Logacheva M."/>
        </authorList>
    </citation>
    <scope>NUCLEOTIDE SEQUENCE</scope>
    <source>
        <strain evidence="6">Hsosn_3</strain>
        <tissue evidence="6">Leaf</tissue>
    </source>
</reference>
<dbReference type="AlphaFoldDB" id="A0AAD8H5J3"/>
<dbReference type="Gene3D" id="3.20.20.80">
    <property type="entry name" value="Glycosidases"/>
    <property type="match status" value="1"/>
</dbReference>
<dbReference type="PANTHER" id="PTHR32227">
    <property type="entry name" value="GLUCAN ENDO-1,3-BETA-GLUCOSIDASE BG1-RELATED-RELATED"/>
    <property type="match status" value="1"/>
</dbReference>
<proteinExistence type="inferred from homology"/>
<evidence type="ECO:0000256" key="4">
    <source>
        <dbReference type="RuleBase" id="RU004335"/>
    </source>
</evidence>
<accession>A0AAD8H5J3</accession>
<dbReference type="Proteomes" id="UP001237642">
    <property type="component" value="Unassembled WGS sequence"/>
</dbReference>
<evidence type="ECO:0000256" key="5">
    <source>
        <dbReference type="SAM" id="SignalP"/>
    </source>
</evidence>